<reference evidence="1 2" key="1">
    <citation type="submission" date="2023-10" db="EMBL/GenBank/DDBJ databases">
        <title>Niallia locisalis sp.nov. isolated from a salt pond sample.</title>
        <authorList>
            <person name="Li X.-J."/>
            <person name="Dong L."/>
        </authorList>
    </citation>
    <scope>NUCLEOTIDE SEQUENCE [LARGE SCALE GENOMIC DNA]</scope>
    <source>
        <strain evidence="1 2">DSM 29761</strain>
    </source>
</reference>
<sequence length="257" mass="30079">MEILRDIEHRPWPLASKNWIMRQSWRNVLFVHYPVSSDRLRPYIPSCLEIDTYNGTAWLGVVAFMMKGIYPRGWSSLSLTPAFSEINVRTYVQFNGKPGVFFLSLDVNDWASYTIAKRWYRLPYQRANISYQQEGETFYFESARKSTAANSPISIQIKYTPISEVYVPKEGMLDHWLTERYCLFSSNNKGNIFCGEIHHQPWPIQNVRAEINRNTLYTPFKIDNTNLQPLYHFSKGVDTLFWNIKRVRGTGTSAHLC</sequence>
<dbReference type="PANTHER" id="PTHR39186">
    <property type="entry name" value="DUF2071 FAMILY PROTEIN"/>
    <property type="match status" value="1"/>
</dbReference>
<keyword evidence="2" id="KW-1185">Reference proteome</keyword>
<dbReference type="EMBL" id="CP137640">
    <property type="protein sequence ID" value="WVX82363.1"/>
    <property type="molecule type" value="Genomic_DNA"/>
</dbReference>
<name>A0ABZ2CFR9_9BACI</name>
<dbReference type="InterPro" id="IPR023375">
    <property type="entry name" value="ADC_dom_sf"/>
</dbReference>
<dbReference type="RefSeq" id="WP_338451265.1">
    <property type="nucleotide sequence ID" value="NZ_CP137640.1"/>
</dbReference>
<organism evidence="1 2">
    <name type="scientific">Niallia oryzisoli</name>
    <dbReference type="NCBI Taxonomy" id="1737571"/>
    <lineage>
        <taxon>Bacteria</taxon>
        <taxon>Bacillati</taxon>
        <taxon>Bacillota</taxon>
        <taxon>Bacilli</taxon>
        <taxon>Bacillales</taxon>
        <taxon>Bacillaceae</taxon>
        <taxon>Niallia</taxon>
    </lineage>
</organism>
<evidence type="ECO:0000313" key="1">
    <source>
        <dbReference type="EMBL" id="WVX82363.1"/>
    </source>
</evidence>
<dbReference type="InterPro" id="IPR018644">
    <property type="entry name" value="DUF2071"/>
</dbReference>
<gene>
    <name evidence="1" type="ORF">R4Z09_05100</name>
</gene>
<dbReference type="Pfam" id="PF09844">
    <property type="entry name" value="DUF2071"/>
    <property type="match status" value="1"/>
</dbReference>
<proteinExistence type="predicted"/>
<dbReference type="PANTHER" id="PTHR39186:SF1">
    <property type="entry name" value="DUF2071 DOMAIN-CONTAINING PROTEIN"/>
    <property type="match status" value="1"/>
</dbReference>
<dbReference type="Gene3D" id="2.40.400.10">
    <property type="entry name" value="Acetoacetate decarboxylase-like"/>
    <property type="match status" value="1"/>
</dbReference>
<dbReference type="SUPFAM" id="SSF160104">
    <property type="entry name" value="Acetoacetate decarboxylase-like"/>
    <property type="match status" value="1"/>
</dbReference>
<dbReference type="Proteomes" id="UP001357223">
    <property type="component" value="Chromosome"/>
</dbReference>
<evidence type="ECO:0000313" key="2">
    <source>
        <dbReference type="Proteomes" id="UP001357223"/>
    </source>
</evidence>
<protein>
    <submittedName>
        <fullName evidence="1">DUF2071 domain-containing protein</fullName>
    </submittedName>
</protein>
<accession>A0ABZ2CFR9</accession>